<feature type="compositionally biased region" description="Basic and acidic residues" evidence="1">
    <location>
        <begin position="100"/>
        <end position="116"/>
    </location>
</feature>
<accession>A0A0L0UHK0</accession>
<dbReference type="InterPro" id="IPR038737">
    <property type="entry name" value="SF3b_su1-like"/>
</dbReference>
<feature type="non-terminal residue" evidence="2">
    <location>
        <position position="1"/>
    </location>
</feature>
<comment type="caution">
    <text evidence="2">The sequence shown here is derived from an EMBL/GenBank/DDBJ whole genome shotgun (WGS) entry which is preliminary data.</text>
</comment>
<feature type="region of interest" description="Disordered" evidence="1">
    <location>
        <begin position="1"/>
        <end position="27"/>
    </location>
</feature>
<feature type="compositionally biased region" description="Acidic residues" evidence="1">
    <location>
        <begin position="61"/>
        <end position="70"/>
    </location>
</feature>
<gene>
    <name evidence="2" type="ORF">PSTG_20189</name>
</gene>
<feature type="region of interest" description="Disordered" evidence="1">
    <location>
        <begin position="60"/>
        <end position="134"/>
    </location>
</feature>
<evidence type="ECO:0000313" key="3">
    <source>
        <dbReference type="Proteomes" id="UP000054564"/>
    </source>
</evidence>
<feature type="non-terminal residue" evidence="2">
    <location>
        <position position="134"/>
    </location>
</feature>
<dbReference type="Proteomes" id="UP000054564">
    <property type="component" value="Unassembled WGS sequence"/>
</dbReference>
<dbReference type="AlphaFoldDB" id="A0A0L0UHK0"/>
<name>A0A0L0UHK0_9BASI</name>
<evidence type="ECO:0008006" key="4">
    <source>
        <dbReference type="Google" id="ProtNLM"/>
    </source>
</evidence>
<dbReference type="GO" id="GO:0000245">
    <property type="term" value="P:spliceosomal complex assembly"/>
    <property type="evidence" value="ECO:0007669"/>
    <property type="project" value="InterPro"/>
</dbReference>
<evidence type="ECO:0000313" key="2">
    <source>
        <dbReference type="EMBL" id="KNE86450.1"/>
    </source>
</evidence>
<dbReference type="GO" id="GO:0003729">
    <property type="term" value="F:mRNA binding"/>
    <property type="evidence" value="ECO:0007669"/>
    <property type="project" value="InterPro"/>
</dbReference>
<sequence length="134" mass="15101">IEAQIADIQSRKKEIQKQQTANSGVGLLEAGGFYDTDLYDEDGGKGKSRYEGYNTSIAANDEMEEDEDDGFPVPQKRTTYTAPKSVLKDVTQGQEDVDPLADRRRPTIADREDEYRQKRRRIVISPENGDPFAD</sequence>
<organism evidence="2 3">
    <name type="scientific">Puccinia striiformis f. sp. tritici PST-78</name>
    <dbReference type="NCBI Taxonomy" id="1165861"/>
    <lineage>
        <taxon>Eukaryota</taxon>
        <taxon>Fungi</taxon>
        <taxon>Dikarya</taxon>
        <taxon>Basidiomycota</taxon>
        <taxon>Pucciniomycotina</taxon>
        <taxon>Pucciniomycetes</taxon>
        <taxon>Pucciniales</taxon>
        <taxon>Pucciniaceae</taxon>
        <taxon>Puccinia</taxon>
    </lineage>
</organism>
<keyword evidence="3" id="KW-1185">Reference proteome</keyword>
<dbReference type="PANTHER" id="PTHR12097">
    <property type="entry name" value="SPLICING FACTOR 3B, SUBUNIT 1-RELATED"/>
    <property type="match status" value="1"/>
</dbReference>
<dbReference type="STRING" id="1165861.A0A0L0UHK0"/>
<proteinExistence type="predicted"/>
<evidence type="ECO:0000256" key="1">
    <source>
        <dbReference type="SAM" id="MobiDB-lite"/>
    </source>
</evidence>
<protein>
    <recommendedName>
        <fullName evidence="4">Splicing factor 3B subunit 1 domain-containing protein</fullName>
    </recommendedName>
</protein>
<dbReference type="EMBL" id="AJIL01009620">
    <property type="protein sequence ID" value="KNE86450.1"/>
    <property type="molecule type" value="Genomic_DNA"/>
</dbReference>
<reference evidence="3" key="1">
    <citation type="submission" date="2014-03" db="EMBL/GenBank/DDBJ databases">
        <title>The Genome Sequence of Puccinia striiformis f. sp. tritici PST-78.</title>
        <authorList>
            <consortium name="The Broad Institute Genome Sequencing Platform"/>
            <person name="Cuomo C."/>
            <person name="Hulbert S."/>
            <person name="Chen X."/>
            <person name="Walker B."/>
            <person name="Young S.K."/>
            <person name="Zeng Q."/>
            <person name="Gargeya S."/>
            <person name="Fitzgerald M."/>
            <person name="Haas B."/>
            <person name="Abouelleil A."/>
            <person name="Alvarado L."/>
            <person name="Arachchi H.M."/>
            <person name="Berlin A.M."/>
            <person name="Chapman S.B."/>
            <person name="Goldberg J."/>
            <person name="Griggs A."/>
            <person name="Gujja S."/>
            <person name="Hansen M."/>
            <person name="Howarth C."/>
            <person name="Imamovic A."/>
            <person name="Larimer J."/>
            <person name="McCowan C."/>
            <person name="Montmayeur A."/>
            <person name="Murphy C."/>
            <person name="Neiman D."/>
            <person name="Pearson M."/>
            <person name="Priest M."/>
            <person name="Roberts A."/>
            <person name="Saif S."/>
            <person name="Shea T."/>
            <person name="Sisk P."/>
            <person name="Sykes S."/>
            <person name="Wortman J."/>
            <person name="Nusbaum C."/>
            <person name="Birren B."/>
        </authorList>
    </citation>
    <scope>NUCLEOTIDE SEQUENCE [LARGE SCALE GENOMIC DNA]</scope>
    <source>
        <strain evidence="3">race PST-78</strain>
    </source>
</reference>